<feature type="transmembrane region" description="Helical" evidence="1">
    <location>
        <begin position="187"/>
        <end position="205"/>
    </location>
</feature>
<dbReference type="InterPro" id="IPR037185">
    <property type="entry name" value="EmrE-like"/>
</dbReference>
<evidence type="ECO:0000313" key="3">
    <source>
        <dbReference type="EMBL" id="OHA14399.1"/>
    </source>
</evidence>
<keyword evidence="1" id="KW-1133">Transmembrane helix</keyword>
<feature type="transmembrane region" description="Helical" evidence="1">
    <location>
        <begin position="6"/>
        <end position="28"/>
    </location>
</feature>
<dbReference type="SUPFAM" id="SSF103481">
    <property type="entry name" value="Multidrug resistance efflux transporter EmrE"/>
    <property type="match status" value="1"/>
</dbReference>
<dbReference type="GO" id="GO:0016020">
    <property type="term" value="C:membrane"/>
    <property type="evidence" value="ECO:0007669"/>
    <property type="project" value="InterPro"/>
</dbReference>
<reference evidence="3 4" key="1">
    <citation type="journal article" date="2016" name="Nat. Commun.">
        <title>Thousands of microbial genomes shed light on interconnected biogeochemical processes in an aquifer system.</title>
        <authorList>
            <person name="Anantharaman K."/>
            <person name="Brown C.T."/>
            <person name="Hug L.A."/>
            <person name="Sharon I."/>
            <person name="Castelle C.J."/>
            <person name="Probst A.J."/>
            <person name="Thomas B.C."/>
            <person name="Singh A."/>
            <person name="Wilkins M.J."/>
            <person name="Karaoz U."/>
            <person name="Brodie E.L."/>
            <person name="Williams K.H."/>
            <person name="Hubbard S.S."/>
            <person name="Banfield J.F."/>
        </authorList>
    </citation>
    <scope>NUCLEOTIDE SEQUENCE [LARGE SCALE GENOMIC DNA]</scope>
</reference>
<keyword evidence="1" id="KW-0812">Transmembrane</keyword>
<evidence type="ECO:0000256" key="1">
    <source>
        <dbReference type="SAM" id="Phobius"/>
    </source>
</evidence>
<feature type="transmembrane region" description="Helical" evidence="1">
    <location>
        <begin position="293"/>
        <end position="308"/>
    </location>
</feature>
<dbReference type="InterPro" id="IPR000620">
    <property type="entry name" value="EamA_dom"/>
</dbReference>
<name>A0A1G2LU32_9BACT</name>
<feature type="transmembrane region" description="Helical" evidence="1">
    <location>
        <begin position="252"/>
        <end position="272"/>
    </location>
</feature>
<feature type="transmembrane region" description="Helical" evidence="1">
    <location>
        <begin position="67"/>
        <end position="88"/>
    </location>
</feature>
<dbReference type="AlphaFoldDB" id="A0A1G2LU32"/>
<proteinExistence type="predicted"/>
<protein>
    <recommendedName>
        <fullName evidence="2">EamA domain-containing protein</fullName>
    </recommendedName>
</protein>
<feature type="transmembrane region" description="Helical" evidence="1">
    <location>
        <begin position="122"/>
        <end position="144"/>
    </location>
</feature>
<dbReference type="Pfam" id="PF00892">
    <property type="entry name" value="EamA"/>
    <property type="match status" value="1"/>
</dbReference>
<feature type="transmembrane region" description="Helical" evidence="1">
    <location>
        <begin position="95"/>
        <end position="116"/>
    </location>
</feature>
<keyword evidence="1" id="KW-0472">Membrane</keyword>
<feature type="transmembrane region" description="Helical" evidence="1">
    <location>
        <begin position="156"/>
        <end position="175"/>
    </location>
</feature>
<accession>A0A1G2LU32</accession>
<feature type="transmembrane region" description="Helical" evidence="1">
    <location>
        <begin position="40"/>
        <end position="61"/>
    </location>
</feature>
<comment type="caution">
    <text evidence="3">The sequence shown here is derived from an EMBL/GenBank/DDBJ whole genome shotgun (WGS) entry which is preliminary data.</text>
</comment>
<sequence>MPFLLKSWVLIAVIAYFFHAATAIIDKFLLEKRISHPSTYAFWVGIFGIFALLLAPFGFFIPALKEFLFATISGFLSVLAFYSFFVILQKNEASRIAPVIGGFSPIFVLLLSRIFLGESLGWMELMAFLFLIAGGVLISLAIKVDGIRVQKPETKKIFFITLLSAFLFALTYVLFKAATNHTPFINAFIWSRLGGFIAAILFLFGKESRYDILNSSRLQAITSTGAFFMLNKFLGATGFFLLDYAISIGRVSIINAMQGVEYTLIFIFAALLSRKYPKILAEDFRRPALYQKSIGIVLVVSGLALLALG</sequence>
<organism evidence="3 4">
    <name type="scientific">Candidatus Sungbacteria bacterium RIFCSPLOWO2_12_FULL_41_11</name>
    <dbReference type="NCBI Taxonomy" id="1802286"/>
    <lineage>
        <taxon>Bacteria</taxon>
        <taxon>Candidatus Sungiibacteriota</taxon>
    </lineage>
</organism>
<feature type="transmembrane region" description="Helical" evidence="1">
    <location>
        <begin position="226"/>
        <end position="246"/>
    </location>
</feature>
<dbReference type="Proteomes" id="UP000177171">
    <property type="component" value="Unassembled WGS sequence"/>
</dbReference>
<dbReference type="PANTHER" id="PTHR22911:SF137">
    <property type="entry name" value="SOLUTE CARRIER FAMILY 35 MEMBER G2-RELATED"/>
    <property type="match status" value="1"/>
</dbReference>
<dbReference type="EMBL" id="MHQY01000008">
    <property type="protein sequence ID" value="OHA14399.1"/>
    <property type="molecule type" value="Genomic_DNA"/>
</dbReference>
<dbReference type="PANTHER" id="PTHR22911">
    <property type="entry name" value="ACYL-MALONYL CONDENSING ENZYME-RELATED"/>
    <property type="match status" value="1"/>
</dbReference>
<evidence type="ECO:0000259" key="2">
    <source>
        <dbReference type="Pfam" id="PF00892"/>
    </source>
</evidence>
<feature type="domain" description="EamA" evidence="2">
    <location>
        <begin position="7"/>
        <end position="139"/>
    </location>
</feature>
<dbReference type="Gene3D" id="1.10.3730.20">
    <property type="match status" value="1"/>
</dbReference>
<gene>
    <name evidence="3" type="ORF">A3G49_02120</name>
</gene>
<evidence type="ECO:0000313" key="4">
    <source>
        <dbReference type="Proteomes" id="UP000177171"/>
    </source>
</evidence>